<gene>
    <name evidence="1" type="ORF">AVEN_11692_1</name>
    <name evidence="2" type="ORF">AVEN_167550_1</name>
</gene>
<reference evidence="2 3" key="1">
    <citation type="journal article" date="2019" name="Sci. Rep.">
        <title>Orb-weaving spider Araneus ventricosus genome elucidates the spidroin gene catalogue.</title>
        <authorList>
            <person name="Kono N."/>
            <person name="Nakamura H."/>
            <person name="Ohtoshi R."/>
            <person name="Moran D.A.P."/>
            <person name="Shinohara A."/>
            <person name="Yoshida Y."/>
            <person name="Fujiwara M."/>
            <person name="Mori M."/>
            <person name="Tomita M."/>
            <person name="Arakawa K."/>
        </authorList>
    </citation>
    <scope>NUCLEOTIDE SEQUENCE [LARGE SCALE GENOMIC DNA]</scope>
</reference>
<organism evidence="2 3">
    <name type="scientific">Araneus ventricosus</name>
    <name type="common">Orbweaver spider</name>
    <name type="synonym">Epeira ventricosa</name>
    <dbReference type="NCBI Taxonomy" id="182803"/>
    <lineage>
        <taxon>Eukaryota</taxon>
        <taxon>Metazoa</taxon>
        <taxon>Ecdysozoa</taxon>
        <taxon>Arthropoda</taxon>
        <taxon>Chelicerata</taxon>
        <taxon>Arachnida</taxon>
        <taxon>Araneae</taxon>
        <taxon>Araneomorphae</taxon>
        <taxon>Entelegynae</taxon>
        <taxon>Araneoidea</taxon>
        <taxon>Araneidae</taxon>
        <taxon>Araneus</taxon>
    </lineage>
</organism>
<sequence>MLLSDIPIDCKVARMIRDSSSSLLDLREISPDEPGLVIRELDSSPVTAERRRYPRQMLKSIQNAMFIAQHIDNEDDFET</sequence>
<keyword evidence="3" id="KW-1185">Reference proteome</keyword>
<dbReference type="Proteomes" id="UP000499080">
    <property type="component" value="Unassembled WGS sequence"/>
</dbReference>
<dbReference type="AlphaFoldDB" id="A0A4Y2E5Y0"/>
<evidence type="ECO:0000313" key="3">
    <source>
        <dbReference type="Proteomes" id="UP000499080"/>
    </source>
</evidence>
<comment type="caution">
    <text evidence="2">The sequence shown here is derived from an EMBL/GenBank/DDBJ whole genome shotgun (WGS) entry which is preliminary data.</text>
</comment>
<evidence type="ECO:0000313" key="1">
    <source>
        <dbReference type="EMBL" id="GBM23843.1"/>
    </source>
</evidence>
<protein>
    <submittedName>
        <fullName evidence="2">Uncharacterized protein</fullName>
    </submittedName>
</protein>
<feature type="non-terminal residue" evidence="2">
    <location>
        <position position="79"/>
    </location>
</feature>
<evidence type="ECO:0000313" key="2">
    <source>
        <dbReference type="EMBL" id="GBM24147.1"/>
    </source>
</evidence>
<proteinExistence type="predicted"/>
<dbReference type="EMBL" id="BGPR01091564">
    <property type="protein sequence ID" value="GBM23843.1"/>
    <property type="molecule type" value="Genomic_DNA"/>
</dbReference>
<name>A0A4Y2E5Y0_ARAVE</name>
<accession>A0A4Y2E5Y0</accession>
<dbReference type="OrthoDB" id="6457402at2759"/>
<dbReference type="EMBL" id="BGPR01091637">
    <property type="protein sequence ID" value="GBM24147.1"/>
    <property type="molecule type" value="Genomic_DNA"/>
</dbReference>